<comment type="caution">
    <text evidence="2">The sequence shown here is derived from an EMBL/GenBank/DDBJ whole genome shotgun (WGS) entry which is preliminary data.</text>
</comment>
<dbReference type="OrthoDB" id="5365688at2"/>
<proteinExistence type="predicted"/>
<feature type="chain" id="PRO_5024430265" description="Lipoprotein" evidence="1">
    <location>
        <begin position="24"/>
        <end position="192"/>
    </location>
</feature>
<organism evidence="2 3">
    <name type="scientific">Arcobacter arenosus</name>
    <dbReference type="NCBI Taxonomy" id="2576037"/>
    <lineage>
        <taxon>Bacteria</taxon>
        <taxon>Pseudomonadati</taxon>
        <taxon>Campylobacterota</taxon>
        <taxon>Epsilonproteobacteria</taxon>
        <taxon>Campylobacterales</taxon>
        <taxon>Arcobacteraceae</taxon>
        <taxon>Arcobacter</taxon>
    </lineage>
</organism>
<keyword evidence="3" id="KW-1185">Reference proteome</keyword>
<dbReference type="AlphaFoldDB" id="A0A5R8Y2P2"/>
<evidence type="ECO:0008006" key="4">
    <source>
        <dbReference type="Google" id="ProtNLM"/>
    </source>
</evidence>
<name>A0A5R8Y2P2_9BACT</name>
<reference evidence="2 3" key="1">
    <citation type="submission" date="2019-05" db="EMBL/GenBank/DDBJ databases">
        <title>Arcobacter sp. nov., isolated from sea sediment.</title>
        <authorList>
            <person name="Kim W."/>
        </authorList>
    </citation>
    <scope>NUCLEOTIDE SEQUENCE [LARGE SCALE GENOMIC DNA]</scope>
    <source>
        <strain evidence="2 3">CAU 1517</strain>
    </source>
</reference>
<gene>
    <name evidence="2" type="ORF">FDK22_06085</name>
</gene>
<accession>A0A5R8Y2P2</accession>
<sequence>MKKNILFILVSTFLLTGCFSVSSLNPFSDSKKKVEIEEIEIPSNAPAWLIDNKIKNNITAIGFVKEIKEENLDFYKQKALIGASNNLLKRIYSKTGRLYKAYTEKLDNPKVFDKDIKKFAEHISLKSLTYSKVVNTWISEDKELYVQLAVDSNTVATQIQNTSKLLFDVDKMLYQYFLSNRANKEIIQYLEN</sequence>
<dbReference type="EMBL" id="VANU01000002">
    <property type="protein sequence ID" value="TLP39436.1"/>
    <property type="molecule type" value="Genomic_DNA"/>
</dbReference>
<feature type="signal peptide" evidence="1">
    <location>
        <begin position="1"/>
        <end position="23"/>
    </location>
</feature>
<dbReference type="PROSITE" id="PS51257">
    <property type="entry name" value="PROKAR_LIPOPROTEIN"/>
    <property type="match status" value="1"/>
</dbReference>
<evidence type="ECO:0000313" key="2">
    <source>
        <dbReference type="EMBL" id="TLP39436.1"/>
    </source>
</evidence>
<dbReference type="Gene3D" id="3.10.129.140">
    <property type="entry name" value="Helicobacter TNF-alpha-Inducing protein"/>
    <property type="match status" value="1"/>
</dbReference>
<evidence type="ECO:0000256" key="1">
    <source>
        <dbReference type="SAM" id="SignalP"/>
    </source>
</evidence>
<keyword evidence="1" id="KW-0732">Signal</keyword>
<protein>
    <recommendedName>
        <fullName evidence="4">Lipoprotein</fullName>
    </recommendedName>
</protein>
<evidence type="ECO:0000313" key="3">
    <source>
        <dbReference type="Proteomes" id="UP000308901"/>
    </source>
</evidence>
<dbReference type="Proteomes" id="UP000308901">
    <property type="component" value="Unassembled WGS sequence"/>
</dbReference>
<dbReference type="RefSeq" id="WP_138152019.1">
    <property type="nucleotide sequence ID" value="NZ_VANU01000002.1"/>
</dbReference>